<comment type="catalytic activity">
    <reaction evidence="8">
        <text>L-seryl-[protein] + ATP = O-phospho-L-seryl-[protein] + ADP + H(+)</text>
        <dbReference type="Rhea" id="RHEA:17989"/>
        <dbReference type="Rhea" id="RHEA-COMP:9863"/>
        <dbReference type="Rhea" id="RHEA-COMP:11604"/>
        <dbReference type="ChEBI" id="CHEBI:15378"/>
        <dbReference type="ChEBI" id="CHEBI:29999"/>
        <dbReference type="ChEBI" id="CHEBI:30616"/>
        <dbReference type="ChEBI" id="CHEBI:83421"/>
        <dbReference type="ChEBI" id="CHEBI:456216"/>
        <dbReference type="EC" id="2.7.11.1"/>
    </reaction>
</comment>
<accession>A0AAV9N6L0</accession>
<protein>
    <recommendedName>
        <fullName evidence="1">non-specific serine/threonine protein kinase</fullName>
        <ecNumber evidence="1">2.7.11.1</ecNumber>
    </recommendedName>
</protein>
<evidence type="ECO:0000256" key="9">
    <source>
        <dbReference type="SAM" id="MobiDB-lite"/>
    </source>
</evidence>
<dbReference type="Pfam" id="PF00069">
    <property type="entry name" value="Pkinase"/>
    <property type="match status" value="1"/>
</dbReference>
<dbReference type="GO" id="GO:0000245">
    <property type="term" value="P:spliceosomal complex assembly"/>
    <property type="evidence" value="ECO:0007669"/>
    <property type="project" value="TreeGrafter"/>
</dbReference>
<dbReference type="InterPro" id="IPR000719">
    <property type="entry name" value="Prot_kinase_dom"/>
</dbReference>
<proteinExistence type="predicted"/>
<keyword evidence="12" id="KW-1185">Reference proteome</keyword>
<evidence type="ECO:0000256" key="7">
    <source>
        <dbReference type="ARBA" id="ARBA00047899"/>
    </source>
</evidence>
<evidence type="ECO:0000256" key="3">
    <source>
        <dbReference type="ARBA" id="ARBA00022679"/>
    </source>
</evidence>
<evidence type="ECO:0000256" key="5">
    <source>
        <dbReference type="ARBA" id="ARBA00022777"/>
    </source>
</evidence>
<dbReference type="GO" id="GO:0050684">
    <property type="term" value="P:regulation of mRNA processing"/>
    <property type="evidence" value="ECO:0007669"/>
    <property type="project" value="TreeGrafter"/>
</dbReference>
<dbReference type="EC" id="2.7.11.1" evidence="1"/>
<dbReference type="SUPFAM" id="SSF56112">
    <property type="entry name" value="Protein kinase-like (PK-like)"/>
    <property type="match status" value="1"/>
</dbReference>
<dbReference type="InterPro" id="IPR051334">
    <property type="entry name" value="SRPK"/>
</dbReference>
<feature type="compositionally biased region" description="Polar residues" evidence="9">
    <location>
        <begin position="511"/>
        <end position="524"/>
    </location>
</feature>
<evidence type="ECO:0000256" key="1">
    <source>
        <dbReference type="ARBA" id="ARBA00012513"/>
    </source>
</evidence>
<keyword evidence="3" id="KW-0808">Transferase</keyword>
<evidence type="ECO:0000256" key="6">
    <source>
        <dbReference type="ARBA" id="ARBA00022840"/>
    </source>
</evidence>
<sequence length="579" mass="64719">MRPSLLKRARSHTNRQAISDFMHSRGNSPHPAADTISGHKTIEEETLPKYNADTFYPVRLGETLNDRYKVLVKLGFGMTATVWLAKDLKAAENSGNRKYVTIKINVNTLSDDYLKGRRAIAQKLFSANPDHVGYTHIRFMLDTFKVKSKHGEHLCIVYDVLREPIDLCMEKFPGRRFSCEKIRVLLPALLTGLDYLHSEAGVVHTDLKADNIMMGLGDPTILDRFVQRELEHPAPRKAPDHHGRIIYTSCSDFGEAPTMAVIASAKITDIGLAVFGDEKNYKPIQSNAFMAPEVILQCGWSYPADIWNLAVMLWDLFENFGLFDSIDTRPGHYQPAKHLGLMIALMGPPPKEFLKRGAKSNQFFDSQGEFKYPDYVLKDLDWEASVSRLRGEEKDLFIDFAKKMITWVPEERWTAKQLLEHPFLTKERDPNYLTPTPSLSRASTASMGSIIPSRTATPGPPPTSHPVGGSTLTVPSHPGPSSSSPKPLERTSSRPSTPGQADLDLSRPPSRASTFSMNSTNLTTRPKPKERATSDTTHLASINVDNKCSQDLINSILNRPKHPKANGKVHEEPIMEEPS</sequence>
<comment type="caution">
    <text evidence="11">The sequence shown here is derived from an EMBL/GenBank/DDBJ whole genome shotgun (WGS) entry which is preliminary data.</text>
</comment>
<dbReference type="GeneID" id="89971521"/>
<dbReference type="GO" id="GO:0005524">
    <property type="term" value="F:ATP binding"/>
    <property type="evidence" value="ECO:0007669"/>
    <property type="project" value="UniProtKB-KW"/>
</dbReference>
<evidence type="ECO:0000313" key="11">
    <source>
        <dbReference type="EMBL" id="KAK5050775.1"/>
    </source>
</evidence>
<dbReference type="AlphaFoldDB" id="A0AAV9N6L0"/>
<dbReference type="InterPro" id="IPR008271">
    <property type="entry name" value="Ser/Thr_kinase_AS"/>
</dbReference>
<dbReference type="InterPro" id="IPR011009">
    <property type="entry name" value="Kinase-like_dom_sf"/>
</dbReference>
<keyword evidence="6" id="KW-0067">ATP-binding</keyword>
<evidence type="ECO:0000313" key="12">
    <source>
        <dbReference type="Proteomes" id="UP001358417"/>
    </source>
</evidence>
<keyword evidence="5" id="KW-0418">Kinase</keyword>
<feature type="compositionally biased region" description="Low complexity" evidence="9">
    <location>
        <begin position="475"/>
        <end position="486"/>
    </location>
</feature>
<dbReference type="PROSITE" id="PS00108">
    <property type="entry name" value="PROTEIN_KINASE_ST"/>
    <property type="match status" value="1"/>
</dbReference>
<organism evidence="11 12">
    <name type="scientific">Exophiala bonariae</name>
    <dbReference type="NCBI Taxonomy" id="1690606"/>
    <lineage>
        <taxon>Eukaryota</taxon>
        <taxon>Fungi</taxon>
        <taxon>Dikarya</taxon>
        <taxon>Ascomycota</taxon>
        <taxon>Pezizomycotina</taxon>
        <taxon>Eurotiomycetes</taxon>
        <taxon>Chaetothyriomycetidae</taxon>
        <taxon>Chaetothyriales</taxon>
        <taxon>Herpotrichiellaceae</taxon>
        <taxon>Exophiala</taxon>
    </lineage>
</organism>
<evidence type="ECO:0000256" key="2">
    <source>
        <dbReference type="ARBA" id="ARBA00022527"/>
    </source>
</evidence>
<reference evidence="11 12" key="1">
    <citation type="submission" date="2023-08" db="EMBL/GenBank/DDBJ databases">
        <title>Black Yeasts Isolated from many extreme environments.</title>
        <authorList>
            <person name="Coleine C."/>
            <person name="Stajich J.E."/>
            <person name="Selbmann L."/>
        </authorList>
    </citation>
    <scope>NUCLEOTIDE SEQUENCE [LARGE SCALE GENOMIC DNA]</scope>
    <source>
        <strain evidence="11 12">CCFEE 5792</strain>
    </source>
</reference>
<gene>
    <name evidence="11" type="ORF">LTR84_003334</name>
</gene>
<keyword evidence="4" id="KW-0547">Nucleotide-binding</keyword>
<evidence type="ECO:0000256" key="8">
    <source>
        <dbReference type="ARBA" id="ARBA00048679"/>
    </source>
</evidence>
<dbReference type="Gene3D" id="1.10.510.10">
    <property type="entry name" value="Transferase(Phosphotransferase) domain 1"/>
    <property type="match status" value="1"/>
</dbReference>
<dbReference type="SMART" id="SM00220">
    <property type="entry name" value="S_TKc"/>
    <property type="match status" value="1"/>
</dbReference>
<dbReference type="EMBL" id="JAVRRD010000016">
    <property type="protein sequence ID" value="KAK5050775.1"/>
    <property type="molecule type" value="Genomic_DNA"/>
</dbReference>
<dbReference type="Proteomes" id="UP001358417">
    <property type="component" value="Unassembled WGS sequence"/>
</dbReference>
<feature type="region of interest" description="Disordered" evidence="9">
    <location>
        <begin position="450"/>
        <end position="538"/>
    </location>
</feature>
<dbReference type="PANTHER" id="PTHR47634:SF9">
    <property type="entry name" value="PROTEIN KINASE DOMAIN-CONTAINING PROTEIN-RELATED"/>
    <property type="match status" value="1"/>
</dbReference>
<dbReference type="Gene3D" id="3.30.200.20">
    <property type="entry name" value="Phosphorylase Kinase, domain 1"/>
    <property type="match status" value="1"/>
</dbReference>
<name>A0AAV9N6L0_9EURO</name>
<feature type="region of interest" description="Disordered" evidence="9">
    <location>
        <begin position="557"/>
        <end position="579"/>
    </location>
</feature>
<dbReference type="PROSITE" id="PS50011">
    <property type="entry name" value="PROTEIN_KINASE_DOM"/>
    <property type="match status" value="1"/>
</dbReference>
<evidence type="ECO:0000256" key="4">
    <source>
        <dbReference type="ARBA" id="ARBA00022741"/>
    </source>
</evidence>
<comment type="catalytic activity">
    <reaction evidence="7">
        <text>L-threonyl-[protein] + ATP = O-phospho-L-threonyl-[protein] + ADP + H(+)</text>
        <dbReference type="Rhea" id="RHEA:46608"/>
        <dbReference type="Rhea" id="RHEA-COMP:11060"/>
        <dbReference type="Rhea" id="RHEA-COMP:11605"/>
        <dbReference type="ChEBI" id="CHEBI:15378"/>
        <dbReference type="ChEBI" id="CHEBI:30013"/>
        <dbReference type="ChEBI" id="CHEBI:30616"/>
        <dbReference type="ChEBI" id="CHEBI:61977"/>
        <dbReference type="ChEBI" id="CHEBI:456216"/>
        <dbReference type="EC" id="2.7.11.1"/>
    </reaction>
</comment>
<evidence type="ECO:0000259" key="10">
    <source>
        <dbReference type="PROSITE" id="PS50011"/>
    </source>
</evidence>
<dbReference type="PANTHER" id="PTHR47634">
    <property type="entry name" value="PROTEIN KINASE DOMAIN-CONTAINING PROTEIN-RELATED"/>
    <property type="match status" value="1"/>
</dbReference>
<feature type="domain" description="Protein kinase" evidence="10">
    <location>
        <begin position="68"/>
        <end position="424"/>
    </location>
</feature>
<keyword evidence="2" id="KW-0723">Serine/threonine-protein kinase</keyword>
<dbReference type="GO" id="GO:0004674">
    <property type="term" value="F:protein serine/threonine kinase activity"/>
    <property type="evidence" value="ECO:0007669"/>
    <property type="project" value="UniProtKB-KW"/>
</dbReference>
<dbReference type="RefSeq" id="XP_064705275.1">
    <property type="nucleotide sequence ID" value="XM_064846922.1"/>
</dbReference>